<dbReference type="InterPro" id="IPR015881">
    <property type="entry name" value="ARHD_Rieske_2Fe_2S"/>
</dbReference>
<protein>
    <submittedName>
        <fullName evidence="7">Phenoxybenzoate dioxygenase subunit alpha</fullName>
        <ecNumber evidence="7">1.14.12.-</ecNumber>
    </submittedName>
</protein>
<dbReference type="RefSeq" id="WP_246013202.1">
    <property type="nucleotide sequence ID" value="NZ_UWPJ01000023.1"/>
</dbReference>
<dbReference type="SUPFAM" id="SSF55961">
    <property type="entry name" value="Bet v1-like"/>
    <property type="match status" value="1"/>
</dbReference>
<evidence type="ECO:0000256" key="4">
    <source>
        <dbReference type="ARBA" id="ARBA00023004"/>
    </source>
</evidence>
<organism evidence="7 8">
    <name type="scientific">Pigmentiphaga humi</name>
    <dbReference type="NCBI Taxonomy" id="2478468"/>
    <lineage>
        <taxon>Bacteria</taxon>
        <taxon>Pseudomonadati</taxon>
        <taxon>Pseudomonadota</taxon>
        <taxon>Betaproteobacteria</taxon>
        <taxon>Burkholderiales</taxon>
        <taxon>Alcaligenaceae</taxon>
        <taxon>Pigmentiphaga</taxon>
    </lineage>
</organism>
<dbReference type="Pfam" id="PF00355">
    <property type="entry name" value="Rieske"/>
    <property type="match status" value="1"/>
</dbReference>
<keyword evidence="8" id="KW-1185">Reference proteome</keyword>
<evidence type="ECO:0000313" key="8">
    <source>
        <dbReference type="Proteomes" id="UP000277294"/>
    </source>
</evidence>
<dbReference type="GO" id="GO:0051537">
    <property type="term" value="F:2 iron, 2 sulfur cluster binding"/>
    <property type="evidence" value="ECO:0007669"/>
    <property type="project" value="UniProtKB-KW"/>
</dbReference>
<dbReference type="AlphaFoldDB" id="A0A3P4B6U8"/>
<evidence type="ECO:0000256" key="5">
    <source>
        <dbReference type="ARBA" id="ARBA00023014"/>
    </source>
</evidence>
<proteinExistence type="predicted"/>
<dbReference type="InterPro" id="IPR045623">
    <property type="entry name" value="LigXa_C"/>
</dbReference>
<evidence type="ECO:0000259" key="6">
    <source>
        <dbReference type="PROSITE" id="PS51296"/>
    </source>
</evidence>
<dbReference type="CDD" id="cd03479">
    <property type="entry name" value="Rieske_RO_Alpha_PhDO_like"/>
    <property type="match status" value="1"/>
</dbReference>
<dbReference type="SUPFAM" id="SSF50022">
    <property type="entry name" value="ISP domain"/>
    <property type="match status" value="1"/>
</dbReference>
<dbReference type="EMBL" id="UWPJ01000023">
    <property type="protein sequence ID" value="VCU70895.1"/>
    <property type="molecule type" value="Genomic_DNA"/>
</dbReference>
<dbReference type="PANTHER" id="PTHR21266">
    <property type="entry name" value="IRON-SULFUR DOMAIN CONTAINING PROTEIN"/>
    <property type="match status" value="1"/>
</dbReference>
<dbReference type="InterPro" id="IPR017941">
    <property type="entry name" value="Rieske_2Fe-2S"/>
</dbReference>
<feature type="domain" description="Rieske" evidence="6">
    <location>
        <begin position="26"/>
        <end position="129"/>
    </location>
</feature>
<keyword evidence="3 7" id="KW-0560">Oxidoreductase</keyword>
<dbReference type="GO" id="GO:0051213">
    <property type="term" value="F:dioxygenase activity"/>
    <property type="evidence" value="ECO:0007669"/>
    <property type="project" value="UniProtKB-KW"/>
</dbReference>
<dbReference type="CDD" id="cd08878">
    <property type="entry name" value="RHO_alpha_C_DMO-like"/>
    <property type="match status" value="1"/>
</dbReference>
<dbReference type="Pfam" id="PF19301">
    <property type="entry name" value="LigXa_C"/>
    <property type="match status" value="2"/>
</dbReference>
<dbReference type="InterPro" id="IPR050584">
    <property type="entry name" value="Cholesterol_7-desaturase"/>
</dbReference>
<keyword evidence="5" id="KW-0411">Iron-sulfur</keyword>
<dbReference type="GO" id="GO:0005506">
    <property type="term" value="F:iron ion binding"/>
    <property type="evidence" value="ECO:0007669"/>
    <property type="project" value="InterPro"/>
</dbReference>
<gene>
    <name evidence="7" type="primary">pobA_8</name>
    <name evidence="7" type="ORF">PIGHUM_02975</name>
</gene>
<keyword evidence="7" id="KW-0223">Dioxygenase</keyword>
<dbReference type="PROSITE" id="PS51296">
    <property type="entry name" value="RIESKE"/>
    <property type="match status" value="1"/>
</dbReference>
<dbReference type="PROSITE" id="PS00570">
    <property type="entry name" value="RING_HYDROXYL_ALPHA"/>
    <property type="match status" value="1"/>
</dbReference>
<dbReference type="Proteomes" id="UP000277294">
    <property type="component" value="Unassembled WGS sequence"/>
</dbReference>
<name>A0A3P4B6U8_9BURK</name>
<evidence type="ECO:0000313" key="7">
    <source>
        <dbReference type="EMBL" id="VCU70895.1"/>
    </source>
</evidence>
<dbReference type="EC" id="1.14.12.-" evidence="7"/>
<sequence>MTPEQNRTLTSVGKGTPMGELLRRYWHPVGLSSEFKNECVKKVRILGEELVLYRDRAGTLGLVDKKCAHRGASLEYGIIEHEGIRCAYHGWQYDADGKCIDRPNEPEGSTQRISVKAYPVIERGEMLFAYLGPAPLPEFPAFELFEGGNVIKTIGYAAIPVNWLQIMENTLDPVHVEWLHGHFYKQEKGRSDPPFDTFSKHHVKIAFEEFEYGIIKKRLLEGQAEDESTDWTTGHPFIFPNMLLVGDTRVNQFQIRVPMDDTTTMHYWYNCFHPAEGVEIPEGYPTTSYEVPIRDERGEYIKDYVDGQDIMMWESQGAINDRTQEHLGATDRGIVQFRRMLAREMNKVLNGEDPMCVFREPVRIELPIEKSRHGLQAGAFLSYTKSRDYRYSPNIEEIVRIVAGDTVSA</sequence>
<dbReference type="Gene3D" id="3.90.380.10">
    <property type="entry name" value="Naphthalene 1,2-dioxygenase Alpha Subunit, Chain A, domain 1"/>
    <property type="match status" value="1"/>
</dbReference>
<dbReference type="Gene3D" id="2.102.10.10">
    <property type="entry name" value="Rieske [2Fe-2S] iron-sulphur domain"/>
    <property type="match status" value="1"/>
</dbReference>
<accession>A0A3P4B6U8</accession>
<reference evidence="7 8" key="1">
    <citation type="submission" date="2018-10" db="EMBL/GenBank/DDBJ databases">
        <authorList>
            <person name="Criscuolo A."/>
        </authorList>
    </citation>
    <scope>NUCLEOTIDE SEQUENCE [LARGE SCALE GENOMIC DNA]</scope>
    <source>
        <strain evidence="7">DnA1</strain>
    </source>
</reference>
<evidence type="ECO:0000256" key="1">
    <source>
        <dbReference type="ARBA" id="ARBA00022714"/>
    </source>
</evidence>
<keyword evidence="1" id="KW-0001">2Fe-2S</keyword>
<evidence type="ECO:0000256" key="3">
    <source>
        <dbReference type="ARBA" id="ARBA00023002"/>
    </source>
</evidence>
<keyword evidence="2" id="KW-0479">Metal-binding</keyword>
<dbReference type="InterPro" id="IPR036922">
    <property type="entry name" value="Rieske_2Fe-2S_sf"/>
</dbReference>
<keyword evidence="4" id="KW-0408">Iron</keyword>
<dbReference type="PANTHER" id="PTHR21266:SF59">
    <property type="entry name" value="BLR4922 PROTEIN"/>
    <property type="match status" value="1"/>
</dbReference>
<evidence type="ECO:0000256" key="2">
    <source>
        <dbReference type="ARBA" id="ARBA00022723"/>
    </source>
</evidence>